<feature type="compositionally biased region" description="Basic residues" evidence="1">
    <location>
        <begin position="180"/>
        <end position="189"/>
    </location>
</feature>
<accession>A0A542YPM2</accession>
<dbReference type="AlphaFoldDB" id="A0A542YPM2"/>
<dbReference type="InterPro" id="IPR013321">
    <property type="entry name" value="Arc_rbn_hlx_hlx"/>
</dbReference>
<comment type="caution">
    <text evidence="2">The sequence shown here is derived from an EMBL/GenBank/DDBJ whole genome shotgun (WGS) entry which is preliminary data.</text>
</comment>
<evidence type="ECO:0008006" key="4">
    <source>
        <dbReference type="Google" id="ProtNLM"/>
    </source>
</evidence>
<dbReference type="InterPro" id="IPR010985">
    <property type="entry name" value="Ribbon_hlx_hlx"/>
</dbReference>
<organism evidence="2 3">
    <name type="scientific">Ornithinicoccus hortensis</name>
    <dbReference type="NCBI Taxonomy" id="82346"/>
    <lineage>
        <taxon>Bacteria</taxon>
        <taxon>Bacillati</taxon>
        <taxon>Actinomycetota</taxon>
        <taxon>Actinomycetes</taxon>
        <taxon>Micrococcales</taxon>
        <taxon>Intrasporangiaceae</taxon>
        <taxon>Ornithinicoccus</taxon>
    </lineage>
</organism>
<dbReference type="RefSeq" id="WP_141784082.1">
    <property type="nucleotide sequence ID" value="NZ_BAAAIK010000004.1"/>
</dbReference>
<gene>
    <name evidence="2" type="ORF">FB467_0970</name>
</gene>
<dbReference type="OrthoDB" id="5193907at2"/>
<reference evidence="2 3" key="1">
    <citation type="submission" date="2019-06" db="EMBL/GenBank/DDBJ databases">
        <title>Sequencing the genomes of 1000 actinobacteria strains.</title>
        <authorList>
            <person name="Klenk H.-P."/>
        </authorList>
    </citation>
    <scope>NUCLEOTIDE SEQUENCE [LARGE SCALE GENOMIC DNA]</scope>
    <source>
        <strain evidence="2 3">DSM 12335</strain>
    </source>
</reference>
<keyword evidence="3" id="KW-1185">Reference proteome</keyword>
<sequence>MELSTYIARLRQEVAAATELGGPEVVAGADRLLLALEPAVRLTLMEAITDAAAEISAELPAGNVDTRLRGRGVEFVVESIAPAEDEPESRGPADTEVEDSGAQVRITLRLPENLKVRAEELATETGTSLNSWLVEAVRTATRGSGIHLGGTGWSVDLPNIPGFTPPAPPTPPGRPGQPRGRSRRVTGWA</sequence>
<feature type="region of interest" description="Disordered" evidence="1">
    <location>
        <begin position="158"/>
        <end position="189"/>
    </location>
</feature>
<dbReference type="GO" id="GO:0006355">
    <property type="term" value="P:regulation of DNA-templated transcription"/>
    <property type="evidence" value="ECO:0007669"/>
    <property type="project" value="InterPro"/>
</dbReference>
<feature type="compositionally biased region" description="Pro residues" evidence="1">
    <location>
        <begin position="163"/>
        <end position="175"/>
    </location>
</feature>
<evidence type="ECO:0000313" key="3">
    <source>
        <dbReference type="Proteomes" id="UP000319516"/>
    </source>
</evidence>
<dbReference type="Proteomes" id="UP000319516">
    <property type="component" value="Unassembled WGS sequence"/>
</dbReference>
<protein>
    <recommendedName>
        <fullName evidence="4">HicB-like protein involved in pilus formation</fullName>
    </recommendedName>
</protein>
<dbReference type="Gene3D" id="1.10.1220.10">
    <property type="entry name" value="Met repressor-like"/>
    <property type="match status" value="1"/>
</dbReference>
<dbReference type="EMBL" id="VFOP01000001">
    <property type="protein sequence ID" value="TQL49874.1"/>
    <property type="molecule type" value="Genomic_DNA"/>
</dbReference>
<name>A0A542YPM2_9MICO</name>
<proteinExistence type="predicted"/>
<evidence type="ECO:0000256" key="1">
    <source>
        <dbReference type="SAM" id="MobiDB-lite"/>
    </source>
</evidence>
<evidence type="ECO:0000313" key="2">
    <source>
        <dbReference type="EMBL" id="TQL49874.1"/>
    </source>
</evidence>
<dbReference type="SUPFAM" id="SSF47598">
    <property type="entry name" value="Ribbon-helix-helix"/>
    <property type="match status" value="1"/>
</dbReference>